<evidence type="ECO:0000313" key="3">
    <source>
        <dbReference type="Proteomes" id="UP000608530"/>
    </source>
</evidence>
<dbReference type="RefSeq" id="WP_200115937.1">
    <property type="nucleotide sequence ID" value="NZ_JAEHOH010000017.1"/>
</dbReference>
<dbReference type="Proteomes" id="UP000608530">
    <property type="component" value="Unassembled WGS sequence"/>
</dbReference>
<name>A0A934UVD4_9MICO</name>
<dbReference type="PANTHER" id="PTHR41913:SF1">
    <property type="entry name" value="DUF1684 DOMAIN-CONTAINING PROTEIN"/>
    <property type="match status" value="1"/>
</dbReference>
<sequence>MTADSRATEAPPQLDEMAEAAHEAWHRAREAEVASATGNLSLTLTRWFPAGTPEDAARAAVEAELAERREDAERHGRPADSVVVTALERKNIDTGEPERGLRVWDAHSPAIEAFEGIDAFPYDPEWVIEAEFVPAGAGRTLAFEHIRDAGATRELVAPGDIVFERDGRRFELSAYDSSGRLLLVFGDLTNGDGEEGSYAPGRFLAVDRDPALFGEGGPVTLDFNRAFVPPCGFSAQYNCPMPPPQNRLPWAVRAGERQPRFRDGFDLYAL</sequence>
<feature type="region of interest" description="Disordered" evidence="1">
    <location>
        <begin position="1"/>
        <end position="30"/>
    </location>
</feature>
<dbReference type="PANTHER" id="PTHR41913">
    <property type="entry name" value="DUF1684 DOMAIN-CONTAINING PROTEIN"/>
    <property type="match status" value="1"/>
</dbReference>
<dbReference type="AlphaFoldDB" id="A0A934UVD4"/>
<dbReference type="InterPro" id="IPR012467">
    <property type="entry name" value="DUF1684"/>
</dbReference>
<protein>
    <submittedName>
        <fullName evidence="2">DUF1684 domain-containing protein</fullName>
    </submittedName>
</protein>
<keyword evidence="3" id="KW-1185">Reference proteome</keyword>
<comment type="caution">
    <text evidence="2">The sequence shown here is derived from an EMBL/GenBank/DDBJ whole genome shotgun (WGS) entry which is preliminary data.</text>
</comment>
<proteinExistence type="predicted"/>
<dbReference type="EMBL" id="JAEHOH010000017">
    <property type="protein sequence ID" value="MBK0419795.1"/>
    <property type="molecule type" value="Genomic_DNA"/>
</dbReference>
<reference evidence="2" key="1">
    <citation type="submission" date="2020-12" db="EMBL/GenBank/DDBJ databases">
        <title>Leucobacter sp. CAS1, isolated from Chromium sludge.</title>
        <authorList>
            <person name="Xu Z."/>
        </authorList>
    </citation>
    <scope>NUCLEOTIDE SEQUENCE</scope>
    <source>
        <strain evidence="2">CSA1</strain>
    </source>
</reference>
<gene>
    <name evidence="2" type="ORF">JD276_12200</name>
</gene>
<accession>A0A934UVD4</accession>
<feature type="compositionally biased region" description="Basic and acidic residues" evidence="1">
    <location>
        <begin position="19"/>
        <end position="30"/>
    </location>
</feature>
<evidence type="ECO:0000256" key="1">
    <source>
        <dbReference type="SAM" id="MobiDB-lite"/>
    </source>
</evidence>
<organism evidence="2 3">
    <name type="scientific">Leucobacter chromiisoli</name>
    <dbReference type="NCBI Taxonomy" id="2796471"/>
    <lineage>
        <taxon>Bacteria</taxon>
        <taxon>Bacillati</taxon>
        <taxon>Actinomycetota</taxon>
        <taxon>Actinomycetes</taxon>
        <taxon>Micrococcales</taxon>
        <taxon>Microbacteriaceae</taxon>
        <taxon>Leucobacter</taxon>
    </lineage>
</organism>
<evidence type="ECO:0000313" key="2">
    <source>
        <dbReference type="EMBL" id="MBK0419795.1"/>
    </source>
</evidence>
<dbReference type="Pfam" id="PF07920">
    <property type="entry name" value="DUF1684"/>
    <property type="match status" value="1"/>
</dbReference>